<name>A0A5B7GG48_PORTR</name>
<evidence type="ECO:0000313" key="1">
    <source>
        <dbReference type="EMBL" id="MPC56343.1"/>
    </source>
</evidence>
<organism evidence="1 2">
    <name type="scientific">Portunus trituberculatus</name>
    <name type="common">Swimming crab</name>
    <name type="synonym">Neptunus trituberculatus</name>
    <dbReference type="NCBI Taxonomy" id="210409"/>
    <lineage>
        <taxon>Eukaryota</taxon>
        <taxon>Metazoa</taxon>
        <taxon>Ecdysozoa</taxon>
        <taxon>Arthropoda</taxon>
        <taxon>Crustacea</taxon>
        <taxon>Multicrustacea</taxon>
        <taxon>Malacostraca</taxon>
        <taxon>Eumalacostraca</taxon>
        <taxon>Eucarida</taxon>
        <taxon>Decapoda</taxon>
        <taxon>Pleocyemata</taxon>
        <taxon>Brachyura</taxon>
        <taxon>Eubrachyura</taxon>
        <taxon>Portunoidea</taxon>
        <taxon>Portunidae</taxon>
        <taxon>Portuninae</taxon>
        <taxon>Portunus</taxon>
    </lineage>
</organism>
<protein>
    <submittedName>
        <fullName evidence="1">Uncharacterized protein</fullName>
    </submittedName>
</protein>
<dbReference type="EMBL" id="VSRR010013864">
    <property type="protein sequence ID" value="MPC56343.1"/>
    <property type="molecule type" value="Genomic_DNA"/>
</dbReference>
<dbReference type="Proteomes" id="UP000324222">
    <property type="component" value="Unassembled WGS sequence"/>
</dbReference>
<gene>
    <name evidence="1" type="ORF">E2C01_050300</name>
</gene>
<reference evidence="1 2" key="1">
    <citation type="submission" date="2019-05" db="EMBL/GenBank/DDBJ databases">
        <title>Another draft genome of Portunus trituberculatus and its Hox gene families provides insights of decapod evolution.</title>
        <authorList>
            <person name="Jeong J.-H."/>
            <person name="Song I."/>
            <person name="Kim S."/>
            <person name="Choi T."/>
            <person name="Kim D."/>
            <person name="Ryu S."/>
            <person name="Kim W."/>
        </authorList>
    </citation>
    <scope>NUCLEOTIDE SEQUENCE [LARGE SCALE GENOMIC DNA]</scope>
    <source>
        <tissue evidence="1">Muscle</tissue>
    </source>
</reference>
<sequence length="81" mass="8599">MKEEEEEEEDNPRIVPLHPLTLLSIPPSSCNNALIDSGRRSGRGRTVYICGGETRAVGVGRSDGSGSPVVVVVVASASWLH</sequence>
<comment type="caution">
    <text evidence="1">The sequence shown here is derived from an EMBL/GenBank/DDBJ whole genome shotgun (WGS) entry which is preliminary data.</text>
</comment>
<accession>A0A5B7GG48</accession>
<keyword evidence="2" id="KW-1185">Reference proteome</keyword>
<evidence type="ECO:0000313" key="2">
    <source>
        <dbReference type="Proteomes" id="UP000324222"/>
    </source>
</evidence>
<proteinExistence type="predicted"/>
<dbReference type="AlphaFoldDB" id="A0A5B7GG48"/>